<keyword evidence="2" id="KW-1185">Reference proteome</keyword>
<reference evidence="1 2" key="1">
    <citation type="submission" date="2022-11" db="EMBL/GenBank/DDBJ databases">
        <title>Host association and intracellularity evolved multiple times independently in the Rickettsiales.</title>
        <authorList>
            <person name="Castelli M."/>
            <person name="Nardi T."/>
            <person name="Gammuto L."/>
            <person name="Bellinzona G."/>
            <person name="Sabaneyeva E."/>
            <person name="Potekhin A."/>
            <person name="Serra V."/>
            <person name="Petroni G."/>
            <person name="Sassera D."/>
        </authorList>
    </citation>
    <scope>NUCLEOTIDE SEQUENCE [LARGE SCALE GENOMIC DNA]</scope>
    <source>
        <strain evidence="1 2">NDG2</strain>
    </source>
</reference>
<accession>A0ABZ0UJY8</accession>
<name>A0ABZ0UJY8_9RICK</name>
<proteinExistence type="predicted"/>
<dbReference type="Proteomes" id="UP001327219">
    <property type="component" value="Chromosome"/>
</dbReference>
<sequence>MKLTVGELFVKHIYDSDKGWTLGASVNFAKGDKAVGMNKYRAVFAGRSGGGYTFSTIGKDDVHCTEDGKVCEVTKSNLDASKPGSFDYAYNIKEIRAKFSQIDEGTKQKAA</sequence>
<dbReference type="RefSeq" id="WP_323733239.1">
    <property type="nucleotide sequence ID" value="NZ_CP110820.1"/>
</dbReference>
<organism evidence="1 2">
    <name type="scientific">Candidatus Bandiella euplotis</name>
    <dbReference type="NCBI Taxonomy" id="1664265"/>
    <lineage>
        <taxon>Bacteria</taxon>
        <taxon>Pseudomonadati</taxon>
        <taxon>Pseudomonadota</taxon>
        <taxon>Alphaproteobacteria</taxon>
        <taxon>Rickettsiales</taxon>
        <taxon>Candidatus Midichloriaceae</taxon>
        <taxon>Candidatus Bandiella</taxon>
    </lineage>
</organism>
<dbReference type="EMBL" id="CP110820">
    <property type="protein sequence ID" value="WPX96428.1"/>
    <property type="molecule type" value="Genomic_DNA"/>
</dbReference>
<protein>
    <submittedName>
        <fullName evidence="1">Uncharacterized protein</fullName>
    </submittedName>
</protein>
<gene>
    <name evidence="1" type="ORF">Bandiella_00542</name>
</gene>
<evidence type="ECO:0000313" key="2">
    <source>
        <dbReference type="Proteomes" id="UP001327219"/>
    </source>
</evidence>
<evidence type="ECO:0000313" key="1">
    <source>
        <dbReference type="EMBL" id="WPX96428.1"/>
    </source>
</evidence>